<dbReference type="Gene3D" id="3.40.50.720">
    <property type="entry name" value="NAD(P)-binding Rossmann-like Domain"/>
    <property type="match status" value="2"/>
</dbReference>
<feature type="domain" description="D-isomer specific 2-hydroxyacid dehydrogenase NAD-binding" evidence="3">
    <location>
        <begin position="105"/>
        <end position="273"/>
    </location>
</feature>
<dbReference type="EMBL" id="CP041348">
    <property type="protein sequence ID" value="QHC36801.1"/>
    <property type="molecule type" value="Genomic_DNA"/>
</dbReference>
<gene>
    <name evidence="4" type="ORF">FMA36_15965</name>
</gene>
<dbReference type="InterPro" id="IPR006140">
    <property type="entry name" value="D-isomer_DH_NAD-bd"/>
</dbReference>
<proteinExistence type="predicted"/>
<evidence type="ECO:0000259" key="3">
    <source>
        <dbReference type="Pfam" id="PF02826"/>
    </source>
</evidence>
<sequence length="308" mass="33970">MSFVIKSTAERAQVWQQQFARHLPDIPFRVWPDIGDPAEVEYLAAWVPPDNLVERFPNLKILFSVGAGIDQFDLAAIPPHIQIVRMIETSLTEGMVAYVQFAVRAIQRDMLRYVSQQRTHVWQAHSVRAASAFRVGVMGLGQLGVPVACVLRDMGYVTQGWARSAREIDGVRCFAGEAEQAEFIASTDILVCLLPLTEQTAGILNRDLFARLPRGASLVQCGRGRHLVTDDLIAALDEGQLSAAILDVTDPEPLPADHPLWDRPDVLITPHIASATPTESGGMAIVNNIRRYLNGETPVGLVNRKMGY</sequence>
<dbReference type="CDD" id="cd12164">
    <property type="entry name" value="GDH_like_2"/>
    <property type="match status" value="1"/>
</dbReference>
<dbReference type="GO" id="GO:0051287">
    <property type="term" value="F:NAD binding"/>
    <property type="evidence" value="ECO:0007669"/>
    <property type="project" value="InterPro"/>
</dbReference>
<keyword evidence="2" id="KW-0520">NAD</keyword>
<evidence type="ECO:0000256" key="1">
    <source>
        <dbReference type="ARBA" id="ARBA00023002"/>
    </source>
</evidence>
<dbReference type="OrthoDB" id="9787219at2"/>
<dbReference type="RefSeq" id="WP_159263274.1">
    <property type="nucleotide sequence ID" value="NZ_CP041348.1"/>
</dbReference>
<dbReference type="Pfam" id="PF02826">
    <property type="entry name" value="2-Hacid_dh_C"/>
    <property type="match status" value="1"/>
</dbReference>
<dbReference type="Proteomes" id="UP000464674">
    <property type="component" value="Chromosome"/>
</dbReference>
<dbReference type="GO" id="GO:0016491">
    <property type="term" value="F:oxidoreductase activity"/>
    <property type="evidence" value="ECO:0007669"/>
    <property type="project" value="UniProtKB-KW"/>
</dbReference>
<dbReference type="AlphaFoldDB" id="A0A857FR03"/>
<evidence type="ECO:0000313" key="5">
    <source>
        <dbReference type="Proteomes" id="UP000464674"/>
    </source>
</evidence>
<evidence type="ECO:0000313" key="4">
    <source>
        <dbReference type="EMBL" id="QHC36801.1"/>
    </source>
</evidence>
<organism evidence="4 5">
    <name type="scientific">Komagataeibacter xylinus</name>
    <name type="common">Gluconacetobacter xylinus</name>
    <dbReference type="NCBI Taxonomy" id="28448"/>
    <lineage>
        <taxon>Bacteria</taxon>
        <taxon>Pseudomonadati</taxon>
        <taxon>Pseudomonadota</taxon>
        <taxon>Alphaproteobacteria</taxon>
        <taxon>Acetobacterales</taxon>
        <taxon>Acetobacteraceae</taxon>
        <taxon>Komagataeibacter</taxon>
    </lineage>
</organism>
<protein>
    <submittedName>
        <fullName evidence="4">Glyoxylate/hydroxypyruvate reductase A</fullName>
    </submittedName>
</protein>
<accession>A0A857FR03</accession>
<name>A0A857FR03_KOMXY</name>
<dbReference type="PANTHER" id="PTHR43333">
    <property type="entry name" value="2-HACID_DH_C DOMAIN-CONTAINING PROTEIN"/>
    <property type="match status" value="1"/>
</dbReference>
<keyword evidence="4" id="KW-0670">Pyruvate</keyword>
<keyword evidence="1" id="KW-0560">Oxidoreductase</keyword>
<dbReference type="InterPro" id="IPR036291">
    <property type="entry name" value="NAD(P)-bd_dom_sf"/>
</dbReference>
<reference evidence="4 5" key="1">
    <citation type="journal article" date="2020" name="Carbohydr. Polym.">
        <title>Characterization and optimization of production of bacterial cellulose from strain CGMCC 17276 based on whole-genome analysis.</title>
        <authorList>
            <person name="Lu T."/>
            <person name="Gao H."/>
            <person name="Liao B."/>
            <person name="Wu J."/>
            <person name="Zhang W."/>
            <person name="Huang J."/>
            <person name="Liu M."/>
            <person name="Huang J."/>
            <person name="Chang Z."/>
            <person name="Jin M."/>
            <person name="Yi Z."/>
            <person name="Jiang D."/>
        </authorList>
    </citation>
    <scope>NUCLEOTIDE SEQUENCE [LARGE SCALE GENOMIC DNA]</scope>
    <source>
        <strain evidence="4 5">CGMCC 17276</strain>
    </source>
</reference>
<dbReference type="SUPFAM" id="SSF51735">
    <property type="entry name" value="NAD(P)-binding Rossmann-fold domains"/>
    <property type="match status" value="1"/>
</dbReference>
<dbReference type="PANTHER" id="PTHR43333:SF1">
    <property type="entry name" value="D-ISOMER SPECIFIC 2-HYDROXYACID DEHYDROGENASE NAD-BINDING DOMAIN-CONTAINING PROTEIN"/>
    <property type="match status" value="1"/>
</dbReference>
<evidence type="ECO:0000256" key="2">
    <source>
        <dbReference type="ARBA" id="ARBA00023027"/>
    </source>
</evidence>